<keyword evidence="3" id="KW-0285">Flavoprotein</keyword>
<dbReference type="Gene3D" id="3.30.560.10">
    <property type="entry name" value="Glucose Oxidase, domain 3"/>
    <property type="match status" value="1"/>
</dbReference>
<dbReference type="SUPFAM" id="SSF54373">
    <property type="entry name" value="FAD-linked reductases, C-terminal domain"/>
    <property type="match status" value="1"/>
</dbReference>
<evidence type="ECO:0000256" key="2">
    <source>
        <dbReference type="ARBA" id="ARBA00010790"/>
    </source>
</evidence>
<gene>
    <name evidence="7" type="ORF">ODALV1_LOCUS18311</name>
</gene>
<dbReference type="InterPro" id="IPR000172">
    <property type="entry name" value="GMC_OxRdtase_N"/>
</dbReference>
<keyword evidence="5" id="KW-1133">Transmembrane helix</keyword>
<name>A0ABP1R3G1_9HEXA</name>
<feature type="transmembrane region" description="Helical" evidence="5">
    <location>
        <begin position="61"/>
        <end position="78"/>
    </location>
</feature>
<evidence type="ECO:0000256" key="1">
    <source>
        <dbReference type="ARBA" id="ARBA00001974"/>
    </source>
</evidence>
<dbReference type="PROSITE" id="PS00624">
    <property type="entry name" value="GMC_OXRED_2"/>
    <property type="match status" value="1"/>
</dbReference>
<accession>A0ABP1R3G1</accession>
<evidence type="ECO:0000256" key="5">
    <source>
        <dbReference type="SAM" id="Phobius"/>
    </source>
</evidence>
<dbReference type="SUPFAM" id="SSF51905">
    <property type="entry name" value="FAD/NAD(P)-binding domain"/>
    <property type="match status" value="1"/>
</dbReference>
<dbReference type="Pfam" id="PF00732">
    <property type="entry name" value="GMC_oxred_N"/>
    <property type="match status" value="1"/>
</dbReference>
<evidence type="ECO:0000256" key="4">
    <source>
        <dbReference type="ARBA" id="ARBA00022827"/>
    </source>
</evidence>
<dbReference type="PANTHER" id="PTHR11552">
    <property type="entry name" value="GLUCOSE-METHANOL-CHOLINE GMC OXIDOREDUCTASE"/>
    <property type="match status" value="1"/>
</dbReference>
<evidence type="ECO:0000313" key="8">
    <source>
        <dbReference type="Proteomes" id="UP001642540"/>
    </source>
</evidence>
<evidence type="ECO:0000313" key="7">
    <source>
        <dbReference type="EMBL" id="CAL8118889.1"/>
    </source>
</evidence>
<keyword evidence="5" id="KW-0812">Transmembrane</keyword>
<keyword evidence="8" id="KW-1185">Reference proteome</keyword>
<sequence>MDIITSLAIGLGLQRTIGRFFPIYLGVTNVLPILLTLFLHVDRLTEYKQEEKKDVNVQYDFIIVGGGAAGCVLANRLSRYYKVFRVLLIERGGNPNPLTLVPGLESLLLNHPETDYMFLTAPQNSSCLSCFQRRSLWNQGFGLGGSGMLNSMVYLRGHVYDYDLWAFYTRDKRWKFKNLLRYFLRSENYCYDCERRSRLQTPTNPKFHGVGGELPLMKPYDVPLMQEFLSAMSWADVQIRDQNAPFYNSSANVAVYNQRNSRRSSAYTSFVEPVLHRTNLHIMRYTRVIQVLFQPGKNLAYGVRYERFGKIGIIKAAKEVILSSGSINSPKILLLSGIGPSHHLKNHKVPVRLKLPVGENLQDHVGTLVGPILIDKPLSYIFERDTNLTSVLQFLQNGTGPLSLPFPVGNAFWPSTRAIMAGEGDWPDIQVGFSPQGVSQGLAESLARNFNLREDVLDEFLSPVEGRDAFFLIVDYGRPKSRGTIRLKSVDFRDDVIIDPKYYEDRGGEDIRVTVEALQRTVYIAENAPVFKALGARLSPVPFPSCKETRFRSYEYWECVSRHLLLTLHHYTGTCSMGPSNSPETVVDSELRVVGTKGLRVIDASIMPFVTTANTHAPTIMIAERGADFILDFWRNRASWHGPRYVVKPKSH</sequence>
<feature type="domain" description="Glucose-methanol-choline oxidoreductase N-terminal" evidence="6">
    <location>
        <begin position="325"/>
        <end position="339"/>
    </location>
</feature>
<reference evidence="7 8" key="1">
    <citation type="submission" date="2024-08" db="EMBL/GenBank/DDBJ databases">
        <authorList>
            <person name="Cucini C."/>
            <person name="Frati F."/>
        </authorList>
    </citation>
    <scope>NUCLEOTIDE SEQUENCE [LARGE SCALE GENOMIC DNA]</scope>
</reference>
<organism evidence="7 8">
    <name type="scientific">Orchesella dallaii</name>
    <dbReference type="NCBI Taxonomy" id="48710"/>
    <lineage>
        <taxon>Eukaryota</taxon>
        <taxon>Metazoa</taxon>
        <taxon>Ecdysozoa</taxon>
        <taxon>Arthropoda</taxon>
        <taxon>Hexapoda</taxon>
        <taxon>Collembola</taxon>
        <taxon>Entomobryomorpha</taxon>
        <taxon>Entomobryoidea</taxon>
        <taxon>Orchesellidae</taxon>
        <taxon>Orchesellinae</taxon>
        <taxon>Orchesella</taxon>
    </lineage>
</organism>
<keyword evidence="5" id="KW-0472">Membrane</keyword>
<evidence type="ECO:0000259" key="6">
    <source>
        <dbReference type="PROSITE" id="PS00624"/>
    </source>
</evidence>
<dbReference type="InterPro" id="IPR007867">
    <property type="entry name" value="GMC_OxRtase_C"/>
</dbReference>
<evidence type="ECO:0000256" key="3">
    <source>
        <dbReference type="ARBA" id="ARBA00022630"/>
    </source>
</evidence>
<dbReference type="InterPro" id="IPR036188">
    <property type="entry name" value="FAD/NAD-bd_sf"/>
</dbReference>
<dbReference type="PIRSF" id="PIRSF000137">
    <property type="entry name" value="Alcohol_oxidase"/>
    <property type="match status" value="1"/>
</dbReference>
<comment type="caution">
    <text evidence="7">The sequence shown here is derived from an EMBL/GenBank/DDBJ whole genome shotgun (WGS) entry which is preliminary data.</text>
</comment>
<dbReference type="Gene3D" id="3.50.50.60">
    <property type="entry name" value="FAD/NAD(P)-binding domain"/>
    <property type="match status" value="1"/>
</dbReference>
<feature type="transmembrane region" description="Helical" evidence="5">
    <location>
        <begin position="21"/>
        <end position="41"/>
    </location>
</feature>
<comment type="similarity">
    <text evidence="2">Belongs to the GMC oxidoreductase family.</text>
</comment>
<dbReference type="PANTHER" id="PTHR11552:SF147">
    <property type="entry name" value="CHOLINE DEHYDROGENASE, MITOCHONDRIAL"/>
    <property type="match status" value="1"/>
</dbReference>
<comment type="cofactor">
    <cofactor evidence="1">
        <name>FAD</name>
        <dbReference type="ChEBI" id="CHEBI:57692"/>
    </cofactor>
</comment>
<keyword evidence="4" id="KW-0274">FAD</keyword>
<dbReference type="Pfam" id="PF05199">
    <property type="entry name" value="GMC_oxred_C"/>
    <property type="match status" value="1"/>
</dbReference>
<dbReference type="EMBL" id="CAXLJM020000057">
    <property type="protein sequence ID" value="CAL8118889.1"/>
    <property type="molecule type" value="Genomic_DNA"/>
</dbReference>
<dbReference type="Proteomes" id="UP001642540">
    <property type="component" value="Unassembled WGS sequence"/>
</dbReference>
<proteinExistence type="inferred from homology"/>
<dbReference type="InterPro" id="IPR012132">
    <property type="entry name" value="GMC_OxRdtase"/>
</dbReference>
<protein>
    <recommendedName>
        <fullName evidence="6">Glucose-methanol-choline oxidoreductase N-terminal domain-containing protein</fullName>
    </recommendedName>
</protein>